<feature type="compositionally biased region" description="Acidic residues" evidence="1">
    <location>
        <begin position="105"/>
        <end position="116"/>
    </location>
</feature>
<proteinExistence type="predicted"/>
<keyword evidence="3" id="KW-1185">Reference proteome</keyword>
<accession>A0A8C6MTI2</accession>
<reference evidence="2" key="2">
    <citation type="submission" date="2025-09" db="UniProtKB">
        <authorList>
            <consortium name="Ensembl"/>
        </authorList>
    </citation>
    <scope>IDENTIFICATION</scope>
</reference>
<name>A0A8C6MTI2_MUSSI</name>
<dbReference type="Proteomes" id="UP000694415">
    <property type="component" value="Unplaced"/>
</dbReference>
<evidence type="ECO:0000313" key="3">
    <source>
        <dbReference type="Proteomes" id="UP000694415"/>
    </source>
</evidence>
<evidence type="ECO:0000313" key="2">
    <source>
        <dbReference type="Ensembl" id="ENSMSIP00000011791.1"/>
    </source>
</evidence>
<feature type="region of interest" description="Disordered" evidence="1">
    <location>
        <begin position="102"/>
        <end position="123"/>
    </location>
</feature>
<protein>
    <submittedName>
        <fullName evidence="2">Uncharacterized protein</fullName>
    </submittedName>
</protein>
<feature type="region of interest" description="Disordered" evidence="1">
    <location>
        <begin position="189"/>
        <end position="209"/>
    </location>
</feature>
<dbReference type="Ensembl" id="ENSMSIT00000014955.1">
    <property type="protein sequence ID" value="ENSMSIP00000011791.1"/>
    <property type="gene ID" value="ENSMSIG00000010255.1"/>
</dbReference>
<evidence type="ECO:0000256" key="1">
    <source>
        <dbReference type="SAM" id="MobiDB-lite"/>
    </source>
</evidence>
<sequence>MFISLKIGVCTDRGTGAMSVEIRQATPSWSLSWYIQKYVSWILRIRKERTEVGCCIRDEDVPQRKRHFVYGTRTRLWPPSRVESTDPNDDSNRVIMEVVPCVSSEEQEEEEEEEEESVGKSSWRAQGIPSIVIEDQKNSSNTQVGLSRGSGTGVAMRKVVRVSNFSGWNLIGKVSCEVRGFCVLPQGESKQAGNKTQQQRHRPSYLNGASISAHCHRECPLSSSS</sequence>
<organism evidence="2 3">
    <name type="scientific">Mus spicilegus</name>
    <name type="common">Mound-building mouse</name>
    <dbReference type="NCBI Taxonomy" id="10103"/>
    <lineage>
        <taxon>Eukaryota</taxon>
        <taxon>Metazoa</taxon>
        <taxon>Chordata</taxon>
        <taxon>Craniata</taxon>
        <taxon>Vertebrata</taxon>
        <taxon>Euteleostomi</taxon>
        <taxon>Mammalia</taxon>
        <taxon>Eutheria</taxon>
        <taxon>Euarchontoglires</taxon>
        <taxon>Glires</taxon>
        <taxon>Rodentia</taxon>
        <taxon>Myomorpha</taxon>
        <taxon>Muroidea</taxon>
        <taxon>Muridae</taxon>
        <taxon>Murinae</taxon>
        <taxon>Mus</taxon>
        <taxon>Mus</taxon>
    </lineage>
</organism>
<feature type="region of interest" description="Disordered" evidence="1">
    <location>
        <begin position="131"/>
        <end position="150"/>
    </location>
</feature>
<dbReference type="AlphaFoldDB" id="A0A8C6MTI2"/>
<reference evidence="2" key="1">
    <citation type="submission" date="2025-08" db="UniProtKB">
        <authorList>
            <consortium name="Ensembl"/>
        </authorList>
    </citation>
    <scope>IDENTIFICATION</scope>
</reference>
<dbReference type="GeneTree" id="ENSGT00520000060299"/>